<reference evidence="1 2" key="1">
    <citation type="submission" date="2021-01" db="EMBL/GenBank/DDBJ databases">
        <title>Whole genome shotgun sequence of Verrucosispora gifhornensis NBRC 16317.</title>
        <authorList>
            <person name="Komaki H."/>
            <person name="Tamura T."/>
        </authorList>
    </citation>
    <scope>NUCLEOTIDE SEQUENCE [LARGE SCALE GENOMIC DNA]</scope>
    <source>
        <strain evidence="1 2">NBRC 16317</strain>
    </source>
</reference>
<protein>
    <submittedName>
        <fullName evidence="1">Uncharacterized protein</fullName>
    </submittedName>
</protein>
<keyword evidence="2" id="KW-1185">Reference proteome</keyword>
<organism evidence="1 2">
    <name type="scientific">Micromonospora gifhornensis</name>
    <dbReference type="NCBI Taxonomy" id="84594"/>
    <lineage>
        <taxon>Bacteria</taxon>
        <taxon>Bacillati</taxon>
        <taxon>Actinomycetota</taxon>
        <taxon>Actinomycetes</taxon>
        <taxon>Micromonosporales</taxon>
        <taxon>Micromonosporaceae</taxon>
        <taxon>Micromonospora</taxon>
    </lineage>
</organism>
<sequence length="74" mass="7816">MLARITGPVAGTWCRPSTCGRKMSLSSGPRITYFNSQYSTGVLPLAVVRDGAVATRAYESGPPITTVTGQTQKP</sequence>
<dbReference type="Proteomes" id="UP000647860">
    <property type="component" value="Unassembled WGS sequence"/>
</dbReference>
<evidence type="ECO:0000313" key="1">
    <source>
        <dbReference type="EMBL" id="GIJ13644.1"/>
    </source>
</evidence>
<comment type="caution">
    <text evidence="1">The sequence shown here is derived from an EMBL/GenBank/DDBJ whole genome shotgun (WGS) entry which is preliminary data.</text>
</comment>
<gene>
    <name evidence="1" type="ORF">Vgi01_03280</name>
</gene>
<proteinExistence type="predicted"/>
<dbReference type="EMBL" id="BOPA01000003">
    <property type="protein sequence ID" value="GIJ13644.1"/>
    <property type="molecule type" value="Genomic_DNA"/>
</dbReference>
<name>A0ABQ4I6Y5_9ACTN</name>
<accession>A0ABQ4I6Y5</accession>
<evidence type="ECO:0000313" key="2">
    <source>
        <dbReference type="Proteomes" id="UP000647860"/>
    </source>
</evidence>